<protein>
    <submittedName>
        <fullName evidence="2">Uncharacterized protein</fullName>
    </submittedName>
</protein>
<evidence type="ECO:0000256" key="1">
    <source>
        <dbReference type="SAM" id="MobiDB-lite"/>
    </source>
</evidence>
<reference evidence="2" key="1">
    <citation type="submission" date="2016-03" db="EMBL/GenBank/DDBJ databases">
        <title>Mechanisms controlling the formation of the plant cell surface in tip-growing cells are functionally conserved among land plants.</title>
        <authorList>
            <person name="Honkanen S."/>
            <person name="Jones V.A."/>
            <person name="Morieri G."/>
            <person name="Champion C."/>
            <person name="Hetherington A.J."/>
            <person name="Kelly S."/>
            <person name="Saint-Marcoux D."/>
            <person name="Proust H."/>
            <person name="Prescott H."/>
            <person name="Dolan L."/>
        </authorList>
    </citation>
    <scope>NUCLEOTIDE SEQUENCE [LARGE SCALE GENOMIC DNA]</scope>
    <source>
        <tissue evidence="2">Whole gametophyte</tissue>
    </source>
</reference>
<organism evidence="2 3">
    <name type="scientific">Marchantia polymorpha subsp. ruderalis</name>
    <dbReference type="NCBI Taxonomy" id="1480154"/>
    <lineage>
        <taxon>Eukaryota</taxon>
        <taxon>Viridiplantae</taxon>
        <taxon>Streptophyta</taxon>
        <taxon>Embryophyta</taxon>
        <taxon>Marchantiophyta</taxon>
        <taxon>Marchantiopsida</taxon>
        <taxon>Marchantiidae</taxon>
        <taxon>Marchantiales</taxon>
        <taxon>Marchantiaceae</taxon>
        <taxon>Marchantia</taxon>
    </lineage>
</organism>
<dbReference type="Proteomes" id="UP000077202">
    <property type="component" value="Unassembled WGS sequence"/>
</dbReference>
<keyword evidence="3" id="KW-1185">Reference proteome</keyword>
<name>A0A176WPK4_MARPO</name>
<evidence type="ECO:0000313" key="3">
    <source>
        <dbReference type="Proteomes" id="UP000077202"/>
    </source>
</evidence>
<feature type="region of interest" description="Disordered" evidence="1">
    <location>
        <begin position="71"/>
        <end position="104"/>
    </location>
</feature>
<sequence>MQLIKKPKNWKDNKQFGDNGSKRFLTEHFCQITDFLKSQFWIFKGKSTTKPNFTNLGLARVLHFSANNARKLPKKGPFESPGLVTDNGSSGRPDVESGTYQQGAKDDLELARVLTAPPWLPLRAQS</sequence>
<proteinExistence type="predicted"/>
<accession>A0A176WPK4</accession>
<gene>
    <name evidence="2" type="ORF">AXG93_2528s1300</name>
</gene>
<dbReference type="EMBL" id="LVLJ01000312">
    <property type="protein sequence ID" value="OAE34764.1"/>
    <property type="molecule type" value="Genomic_DNA"/>
</dbReference>
<evidence type="ECO:0000313" key="2">
    <source>
        <dbReference type="EMBL" id="OAE34764.1"/>
    </source>
</evidence>
<comment type="caution">
    <text evidence="2">The sequence shown here is derived from an EMBL/GenBank/DDBJ whole genome shotgun (WGS) entry which is preliminary data.</text>
</comment>
<dbReference type="AlphaFoldDB" id="A0A176WPK4"/>